<dbReference type="Gene3D" id="1.10.150.130">
    <property type="match status" value="1"/>
</dbReference>
<keyword evidence="5 10" id="KW-0159">Chromosome partition</keyword>
<evidence type="ECO:0000256" key="11">
    <source>
        <dbReference type="NCBIfam" id="TIGR02224"/>
    </source>
</evidence>
<dbReference type="PANTHER" id="PTHR30349:SF77">
    <property type="entry name" value="TYROSINE RECOMBINASE XERC"/>
    <property type="match status" value="1"/>
</dbReference>
<feature type="active site" evidence="10">
    <location>
        <position position="273"/>
    </location>
</feature>
<proteinExistence type="inferred from homology"/>
<evidence type="ECO:0000256" key="4">
    <source>
        <dbReference type="ARBA" id="ARBA00022618"/>
    </source>
</evidence>
<dbReference type="HAMAP" id="MF_01808">
    <property type="entry name" value="Recomb_XerC_XerD"/>
    <property type="match status" value="1"/>
</dbReference>
<dbReference type="InterPro" id="IPR011931">
    <property type="entry name" value="Recomb_XerC"/>
</dbReference>
<evidence type="ECO:0000259" key="12">
    <source>
        <dbReference type="PROSITE" id="PS51898"/>
    </source>
</evidence>
<dbReference type="SUPFAM" id="SSF56349">
    <property type="entry name" value="DNA breaking-rejoining enzymes"/>
    <property type="match status" value="1"/>
</dbReference>
<evidence type="ECO:0000256" key="8">
    <source>
        <dbReference type="ARBA" id="ARBA00023172"/>
    </source>
</evidence>
<dbReference type="PANTHER" id="PTHR30349">
    <property type="entry name" value="PHAGE INTEGRASE-RELATED"/>
    <property type="match status" value="1"/>
</dbReference>
<feature type="active site" evidence="10">
    <location>
        <position position="167"/>
    </location>
</feature>
<feature type="active site" evidence="10">
    <location>
        <position position="191"/>
    </location>
</feature>
<keyword evidence="7 10" id="KW-0238">DNA-binding</keyword>
<dbReference type="InterPro" id="IPR010998">
    <property type="entry name" value="Integrase_recombinase_N"/>
</dbReference>
<comment type="subunit">
    <text evidence="10">Forms a cyclic heterotetrameric complex composed of two molecules of XerC and two molecules of XerD.</text>
</comment>
<comment type="function">
    <text evidence="10">Site-specific tyrosine recombinase, which acts by catalyzing the cutting and rejoining of the recombining DNA molecules. The XerC-XerD complex is essential to convert dimers of the bacterial chromosome into monomers to permit their segregation at cell division. It also contributes to the segregational stability of plasmids.</text>
</comment>
<feature type="active site" evidence="10">
    <location>
        <position position="270"/>
    </location>
</feature>
<gene>
    <name evidence="10 14" type="primary">xerC</name>
    <name evidence="14" type="ORF">KS4_12460</name>
</gene>
<dbReference type="Pfam" id="PF00589">
    <property type="entry name" value="Phage_integrase"/>
    <property type="match status" value="1"/>
</dbReference>
<evidence type="ECO:0000256" key="6">
    <source>
        <dbReference type="ARBA" id="ARBA00022908"/>
    </source>
</evidence>
<keyword evidence="9 10" id="KW-0131">Cell cycle</keyword>
<dbReference type="GO" id="GO:0006313">
    <property type="term" value="P:DNA transposition"/>
    <property type="evidence" value="ECO:0007669"/>
    <property type="project" value="UniProtKB-UniRule"/>
</dbReference>
<name>A0A517YSL2_9BACT</name>
<evidence type="ECO:0000313" key="15">
    <source>
        <dbReference type="Proteomes" id="UP000317369"/>
    </source>
</evidence>
<dbReference type="InterPro" id="IPR013762">
    <property type="entry name" value="Integrase-like_cat_sf"/>
</dbReference>
<dbReference type="GO" id="GO:0007059">
    <property type="term" value="P:chromosome segregation"/>
    <property type="evidence" value="ECO:0007669"/>
    <property type="project" value="UniProtKB-UniRule"/>
</dbReference>
<dbReference type="NCBIfam" id="NF001399">
    <property type="entry name" value="PRK00283.1"/>
    <property type="match status" value="1"/>
</dbReference>
<comment type="subcellular location">
    <subcellularLocation>
        <location evidence="1 10">Cytoplasm</location>
    </subcellularLocation>
</comment>
<feature type="active site" evidence="10">
    <location>
        <position position="296"/>
    </location>
</feature>
<keyword evidence="3 10" id="KW-0963">Cytoplasm</keyword>
<dbReference type="Gene3D" id="1.10.443.10">
    <property type="entry name" value="Intergrase catalytic core"/>
    <property type="match status" value="1"/>
</dbReference>
<dbReference type="Proteomes" id="UP000317369">
    <property type="component" value="Chromosome"/>
</dbReference>
<dbReference type="RefSeq" id="WP_145075943.1">
    <property type="nucleotide sequence ID" value="NZ_CP036425.1"/>
</dbReference>
<organism evidence="14 15">
    <name type="scientific">Poriferisphaera corsica</name>
    <dbReference type="NCBI Taxonomy" id="2528020"/>
    <lineage>
        <taxon>Bacteria</taxon>
        <taxon>Pseudomonadati</taxon>
        <taxon>Planctomycetota</taxon>
        <taxon>Phycisphaerae</taxon>
        <taxon>Phycisphaerales</taxon>
        <taxon>Phycisphaeraceae</taxon>
        <taxon>Poriferisphaera</taxon>
    </lineage>
</organism>
<dbReference type="GO" id="GO:0005737">
    <property type="term" value="C:cytoplasm"/>
    <property type="evidence" value="ECO:0007669"/>
    <property type="project" value="UniProtKB-SubCell"/>
</dbReference>
<dbReference type="CDD" id="cd00798">
    <property type="entry name" value="INT_XerDC_C"/>
    <property type="match status" value="1"/>
</dbReference>
<protein>
    <recommendedName>
        <fullName evidence="10 11">Tyrosine recombinase XerC</fullName>
    </recommendedName>
</protein>
<evidence type="ECO:0000259" key="13">
    <source>
        <dbReference type="PROSITE" id="PS51900"/>
    </source>
</evidence>
<evidence type="ECO:0000256" key="7">
    <source>
        <dbReference type="ARBA" id="ARBA00023125"/>
    </source>
</evidence>
<feature type="domain" description="Tyr recombinase" evidence="12">
    <location>
        <begin position="127"/>
        <end position="318"/>
    </location>
</feature>
<dbReference type="NCBIfam" id="NF040815">
    <property type="entry name" value="recomb_XerA_Arch"/>
    <property type="match status" value="1"/>
</dbReference>
<comment type="similarity">
    <text evidence="2 10">Belongs to the 'phage' integrase family. XerC subfamily.</text>
</comment>
<reference evidence="14 15" key="1">
    <citation type="submission" date="2019-02" db="EMBL/GenBank/DDBJ databases">
        <title>Deep-cultivation of Planctomycetes and their phenomic and genomic characterization uncovers novel biology.</title>
        <authorList>
            <person name="Wiegand S."/>
            <person name="Jogler M."/>
            <person name="Boedeker C."/>
            <person name="Pinto D."/>
            <person name="Vollmers J."/>
            <person name="Rivas-Marin E."/>
            <person name="Kohn T."/>
            <person name="Peeters S.H."/>
            <person name="Heuer A."/>
            <person name="Rast P."/>
            <person name="Oberbeckmann S."/>
            <person name="Bunk B."/>
            <person name="Jeske O."/>
            <person name="Meyerdierks A."/>
            <person name="Storesund J.E."/>
            <person name="Kallscheuer N."/>
            <person name="Luecker S."/>
            <person name="Lage O.M."/>
            <person name="Pohl T."/>
            <person name="Merkel B.J."/>
            <person name="Hornburger P."/>
            <person name="Mueller R.-W."/>
            <person name="Bruemmer F."/>
            <person name="Labrenz M."/>
            <person name="Spormann A.M."/>
            <person name="Op den Camp H."/>
            <person name="Overmann J."/>
            <person name="Amann R."/>
            <person name="Jetten M.S.M."/>
            <person name="Mascher T."/>
            <person name="Medema M.H."/>
            <person name="Devos D.P."/>
            <person name="Kaster A.-K."/>
            <person name="Ovreas L."/>
            <person name="Rohde M."/>
            <person name="Galperin M.Y."/>
            <person name="Jogler C."/>
        </authorList>
    </citation>
    <scope>NUCLEOTIDE SEQUENCE [LARGE SCALE GENOMIC DNA]</scope>
    <source>
        <strain evidence="14 15">KS4</strain>
    </source>
</reference>
<dbReference type="EMBL" id="CP036425">
    <property type="protein sequence ID" value="QDU33201.1"/>
    <property type="molecule type" value="Genomic_DNA"/>
</dbReference>
<sequence length="325" mass="37024">MSGEIALIEQFVSYLRNERHFSPYTARCYGADLRQYAEYIATTRTSGENEQQDATEMTTDEIGQRMLTGDAMLIRGFLTHLDHFGYSPATTARKIATLRSFYKWMLKREMIESNPMMLIRTPKQTKRLPKAISVDQVEKLLAAPDNRDTLGARDRAILETLYSTGVRVSELVDLNRSDLDYASQTLHVRGKGKKERIVPLGSHAMAAIRHYLTLLEPDPRFTHLRQQSMVETIVPLFVNKNGGRLSSRSVRRKLDKYLKESGLDLTISPHTLRHSFATHLLDNGADLRSVQELLGHQSLSTTQIYTHLSSMRMRSAYDEAHPRAS</sequence>
<dbReference type="OrthoDB" id="9801717at2"/>
<accession>A0A517YSL2</accession>
<dbReference type="GO" id="GO:0003677">
    <property type="term" value="F:DNA binding"/>
    <property type="evidence" value="ECO:0007669"/>
    <property type="project" value="UniProtKB-UniRule"/>
</dbReference>
<dbReference type="InterPro" id="IPR004107">
    <property type="entry name" value="Integrase_SAM-like_N"/>
</dbReference>
<dbReference type="KEGG" id="pcor:KS4_12460"/>
<dbReference type="GO" id="GO:0009037">
    <property type="term" value="F:tyrosine-based site-specific recombinase activity"/>
    <property type="evidence" value="ECO:0007669"/>
    <property type="project" value="UniProtKB-UniRule"/>
</dbReference>
<keyword evidence="4 10" id="KW-0132">Cell division</keyword>
<dbReference type="Pfam" id="PF02899">
    <property type="entry name" value="Phage_int_SAM_1"/>
    <property type="match status" value="1"/>
</dbReference>
<feature type="domain" description="Core-binding (CB)" evidence="13">
    <location>
        <begin position="2"/>
        <end position="106"/>
    </location>
</feature>
<dbReference type="InterPro" id="IPR002104">
    <property type="entry name" value="Integrase_catalytic"/>
</dbReference>
<feature type="active site" description="O-(3'-phospho-DNA)-tyrosine intermediate" evidence="10">
    <location>
        <position position="305"/>
    </location>
</feature>
<dbReference type="SUPFAM" id="SSF47823">
    <property type="entry name" value="lambda integrase-like, N-terminal domain"/>
    <property type="match status" value="1"/>
</dbReference>
<evidence type="ECO:0000313" key="14">
    <source>
        <dbReference type="EMBL" id="QDU33201.1"/>
    </source>
</evidence>
<keyword evidence="6 10" id="KW-0229">DNA integration</keyword>
<evidence type="ECO:0000256" key="3">
    <source>
        <dbReference type="ARBA" id="ARBA00022490"/>
    </source>
</evidence>
<dbReference type="PROSITE" id="PS51900">
    <property type="entry name" value="CB"/>
    <property type="match status" value="1"/>
</dbReference>
<dbReference type="InterPro" id="IPR011010">
    <property type="entry name" value="DNA_brk_join_enz"/>
</dbReference>
<evidence type="ECO:0000256" key="2">
    <source>
        <dbReference type="ARBA" id="ARBA00006657"/>
    </source>
</evidence>
<evidence type="ECO:0000256" key="5">
    <source>
        <dbReference type="ARBA" id="ARBA00022829"/>
    </source>
</evidence>
<evidence type="ECO:0000256" key="9">
    <source>
        <dbReference type="ARBA" id="ARBA00023306"/>
    </source>
</evidence>
<keyword evidence="15" id="KW-1185">Reference proteome</keyword>
<dbReference type="PROSITE" id="PS51898">
    <property type="entry name" value="TYR_RECOMBINASE"/>
    <property type="match status" value="1"/>
</dbReference>
<dbReference type="InterPro" id="IPR023009">
    <property type="entry name" value="Tyrosine_recombinase_XerC/XerD"/>
</dbReference>
<dbReference type="InterPro" id="IPR044068">
    <property type="entry name" value="CB"/>
</dbReference>
<keyword evidence="8 10" id="KW-0233">DNA recombination</keyword>
<evidence type="ECO:0000256" key="10">
    <source>
        <dbReference type="HAMAP-Rule" id="MF_01808"/>
    </source>
</evidence>
<evidence type="ECO:0000256" key="1">
    <source>
        <dbReference type="ARBA" id="ARBA00004496"/>
    </source>
</evidence>
<dbReference type="NCBIfam" id="TIGR02224">
    <property type="entry name" value="recomb_XerC"/>
    <property type="match status" value="1"/>
</dbReference>
<dbReference type="InterPro" id="IPR050090">
    <property type="entry name" value="Tyrosine_recombinase_XerCD"/>
</dbReference>
<dbReference type="GO" id="GO:0051301">
    <property type="term" value="P:cell division"/>
    <property type="evidence" value="ECO:0007669"/>
    <property type="project" value="UniProtKB-UniRule"/>
</dbReference>
<dbReference type="AlphaFoldDB" id="A0A517YSL2"/>